<dbReference type="NCBIfam" id="TIGR00055">
    <property type="entry name" value="uppS"/>
    <property type="match status" value="1"/>
</dbReference>
<evidence type="ECO:0000313" key="3">
    <source>
        <dbReference type="EMBL" id="OZC02267.1"/>
    </source>
</evidence>
<feature type="binding site" evidence="2">
    <location>
        <position position="65"/>
    </location>
    <ligand>
        <name>substrate</name>
    </ligand>
</feature>
<feature type="binding site" evidence="2">
    <location>
        <begin position="196"/>
        <end position="198"/>
    </location>
    <ligand>
        <name>substrate</name>
    </ligand>
</feature>
<gene>
    <name evidence="3" type="ORF">BSZ36_04260</name>
</gene>
<dbReference type="CDD" id="cd00475">
    <property type="entry name" value="Cis_IPPS"/>
    <property type="match status" value="1"/>
</dbReference>
<dbReference type="PROSITE" id="PS01066">
    <property type="entry name" value="UPP_SYNTHASE"/>
    <property type="match status" value="1"/>
</dbReference>
<accession>A0A259TXB2</accession>
<feature type="binding site" evidence="2">
    <location>
        <begin position="17"/>
        <end position="20"/>
    </location>
    <ligand>
        <name>substrate</name>
    </ligand>
</feature>
<dbReference type="Gene3D" id="3.40.1180.10">
    <property type="entry name" value="Decaprenyl diphosphate synthase-like"/>
    <property type="match status" value="1"/>
</dbReference>
<feature type="binding site" evidence="2">
    <location>
        <position position="21"/>
    </location>
    <ligand>
        <name>substrate</name>
    </ligand>
</feature>
<dbReference type="HAMAP" id="MF_01139">
    <property type="entry name" value="ISPT"/>
    <property type="match status" value="1"/>
</dbReference>
<name>A0A259TXB2_9BACT</name>
<keyword evidence="1 2" id="KW-0808">Transferase</keyword>
<dbReference type="AlphaFoldDB" id="A0A259TXB2"/>
<dbReference type="GO" id="GO:0008834">
    <property type="term" value="F:ditrans,polycis-undecaprenyl-diphosphate synthase [(2E,6E)-farnesyl-diphosphate specific] activity"/>
    <property type="evidence" value="ECO:0007669"/>
    <property type="project" value="TreeGrafter"/>
</dbReference>
<keyword evidence="4" id="KW-1185">Reference proteome</keyword>
<feature type="binding site" evidence="2">
    <location>
        <position position="33"/>
    </location>
    <ligand>
        <name>substrate</name>
    </ligand>
</feature>
<dbReference type="EMBL" id="MQWB01000001">
    <property type="protein sequence ID" value="OZC02267.1"/>
    <property type="molecule type" value="Genomic_DNA"/>
</dbReference>
<feature type="binding site" evidence="2">
    <location>
        <begin position="61"/>
        <end position="63"/>
    </location>
    <ligand>
        <name>substrate</name>
    </ligand>
</feature>
<dbReference type="InParanoid" id="A0A259TXB2"/>
<feature type="binding site" evidence="2">
    <location>
        <position position="29"/>
    </location>
    <ligand>
        <name>substrate</name>
    </ligand>
</feature>
<dbReference type="PANTHER" id="PTHR10291:SF0">
    <property type="entry name" value="DEHYDRODOLICHYL DIPHOSPHATE SYNTHASE 2"/>
    <property type="match status" value="1"/>
</dbReference>
<dbReference type="OrthoDB" id="4191603at2"/>
<comment type="subunit">
    <text evidence="2">Homodimer.</text>
</comment>
<dbReference type="InterPro" id="IPR001441">
    <property type="entry name" value="UPP_synth-like"/>
</dbReference>
<dbReference type="GO" id="GO:0016094">
    <property type="term" value="P:polyprenol biosynthetic process"/>
    <property type="evidence" value="ECO:0007669"/>
    <property type="project" value="TreeGrafter"/>
</dbReference>
<dbReference type="SUPFAM" id="SSF64005">
    <property type="entry name" value="Undecaprenyl diphosphate synthase"/>
    <property type="match status" value="1"/>
</dbReference>
<dbReference type="Proteomes" id="UP000216446">
    <property type="component" value="Unassembled WGS sequence"/>
</dbReference>
<dbReference type="GO" id="GO:0005829">
    <property type="term" value="C:cytosol"/>
    <property type="evidence" value="ECO:0007669"/>
    <property type="project" value="TreeGrafter"/>
</dbReference>
<sequence>MQTTLRKGLHVALVMDGNGRWAEQRGLPRTEGHRAGVEAVRRVVRAAPASGVTTLTLYAFSSDNWKRPRAEVTALMGLFGLGLRREVPELKASGVRLTAIGRRDRLPGTIRSALARAEWETRHGTRLHLRLALDYSSRDALCRAATDLASGARAASPEACAVTREDMEAALGRALHPDGVDACPVDLFVRTSGERRLSDFLLWELAYAELLFLALPWPDVTGETLADAVADFRSRQRRFGGLAPSSAAQASGASASNAPVPNTPASGALAHLAA</sequence>
<evidence type="ECO:0000256" key="1">
    <source>
        <dbReference type="ARBA" id="ARBA00022679"/>
    </source>
</evidence>
<organism evidence="3 4">
    <name type="scientific">Rubricoccus marinus</name>
    <dbReference type="NCBI Taxonomy" id="716817"/>
    <lineage>
        <taxon>Bacteria</taxon>
        <taxon>Pseudomonadati</taxon>
        <taxon>Rhodothermota</taxon>
        <taxon>Rhodothermia</taxon>
        <taxon>Rhodothermales</taxon>
        <taxon>Rubricoccaceae</taxon>
        <taxon>Rubricoccus</taxon>
    </lineage>
</organism>
<feature type="active site" description="Proton acceptor" evidence="2">
    <location>
        <position position="64"/>
    </location>
</feature>
<comment type="function">
    <text evidence="2">Catalyzes the condensation of isopentenyl diphosphate (IPP) with allylic pyrophosphates generating different type of terpenoids.</text>
</comment>
<reference evidence="3 4" key="1">
    <citation type="submission" date="2016-11" db="EMBL/GenBank/DDBJ databases">
        <title>Study of marine rhodopsin-containing bacteria.</title>
        <authorList>
            <person name="Yoshizawa S."/>
            <person name="Kumagai Y."/>
            <person name="Kogure K."/>
        </authorList>
    </citation>
    <scope>NUCLEOTIDE SEQUENCE [LARGE SCALE GENOMIC DNA]</scope>
    <source>
        <strain evidence="3 4">SG-29</strain>
    </source>
</reference>
<evidence type="ECO:0000313" key="4">
    <source>
        <dbReference type="Proteomes" id="UP000216446"/>
    </source>
</evidence>
<dbReference type="InterPro" id="IPR036424">
    <property type="entry name" value="UPP_synth-like_sf"/>
</dbReference>
<feature type="active site" evidence="2">
    <location>
        <position position="16"/>
    </location>
</feature>
<dbReference type="Pfam" id="PF01255">
    <property type="entry name" value="Prenyltransf"/>
    <property type="match status" value="1"/>
</dbReference>
<proteinExistence type="inferred from homology"/>
<dbReference type="EC" id="2.5.1.-" evidence="2"/>
<dbReference type="PANTHER" id="PTHR10291">
    <property type="entry name" value="DEHYDRODOLICHYL DIPHOSPHATE SYNTHASE FAMILY MEMBER"/>
    <property type="match status" value="1"/>
</dbReference>
<feature type="binding site" evidence="2">
    <location>
        <position position="209"/>
    </location>
    <ligand>
        <name>Mg(2+)</name>
        <dbReference type="ChEBI" id="CHEBI:18420"/>
    </ligand>
</feature>
<comment type="cofactor">
    <cofactor evidence="2">
        <name>Mg(2+)</name>
        <dbReference type="ChEBI" id="CHEBI:18420"/>
    </cofactor>
    <text evidence="2">Binds 2 magnesium ions per subunit.</text>
</comment>
<comment type="similarity">
    <text evidence="2">Belongs to the UPP synthase family.</text>
</comment>
<feature type="binding site" evidence="2">
    <location>
        <position position="190"/>
    </location>
    <ligand>
        <name>substrate</name>
    </ligand>
</feature>
<feature type="binding site" evidence="2">
    <location>
        <position position="67"/>
    </location>
    <ligand>
        <name>substrate</name>
    </ligand>
</feature>
<dbReference type="RefSeq" id="WP_094546340.1">
    <property type="nucleotide sequence ID" value="NZ_MQWB01000001.1"/>
</dbReference>
<dbReference type="GO" id="GO:0000287">
    <property type="term" value="F:magnesium ion binding"/>
    <property type="evidence" value="ECO:0007669"/>
    <property type="project" value="UniProtKB-UniRule"/>
</dbReference>
<keyword evidence="2" id="KW-0479">Metal-binding</keyword>
<dbReference type="InterPro" id="IPR018520">
    <property type="entry name" value="UPP_synth-like_CS"/>
</dbReference>
<evidence type="ECO:0000256" key="2">
    <source>
        <dbReference type="HAMAP-Rule" id="MF_01139"/>
    </source>
</evidence>
<protein>
    <recommendedName>
        <fullName evidence="2">Isoprenyl transferase</fullName>
        <ecNumber evidence="2">2.5.1.-</ecNumber>
    </recommendedName>
</protein>
<keyword evidence="2" id="KW-0460">Magnesium</keyword>
<comment type="caution">
    <text evidence="3">The sequence shown here is derived from an EMBL/GenBank/DDBJ whole genome shotgun (WGS) entry which is preliminary data.</text>
</comment>
<feature type="binding site" evidence="2">
    <location>
        <position position="16"/>
    </location>
    <ligand>
        <name>Mg(2+)</name>
        <dbReference type="ChEBI" id="CHEBI:18420"/>
    </ligand>
</feature>